<reference evidence="2" key="1">
    <citation type="submission" date="2019-12" db="EMBL/GenBank/DDBJ databases">
        <title>Genome sequencing and annotation of Brassica cretica.</title>
        <authorList>
            <person name="Studholme D.J."/>
            <person name="Sarris P.F."/>
        </authorList>
    </citation>
    <scope>NUCLEOTIDE SEQUENCE</scope>
    <source>
        <strain evidence="2">PFS-001/15</strain>
        <tissue evidence="2">Leaf</tissue>
    </source>
</reference>
<dbReference type="EMBL" id="QGKW02001988">
    <property type="protein sequence ID" value="KAF2552720.1"/>
    <property type="molecule type" value="Genomic_DNA"/>
</dbReference>
<accession>A0A8S9H6R3</accession>
<organism evidence="2 3">
    <name type="scientific">Brassica cretica</name>
    <name type="common">Mustard</name>
    <dbReference type="NCBI Taxonomy" id="69181"/>
    <lineage>
        <taxon>Eukaryota</taxon>
        <taxon>Viridiplantae</taxon>
        <taxon>Streptophyta</taxon>
        <taxon>Embryophyta</taxon>
        <taxon>Tracheophyta</taxon>
        <taxon>Spermatophyta</taxon>
        <taxon>Magnoliopsida</taxon>
        <taxon>eudicotyledons</taxon>
        <taxon>Gunneridae</taxon>
        <taxon>Pentapetalae</taxon>
        <taxon>rosids</taxon>
        <taxon>malvids</taxon>
        <taxon>Brassicales</taxon>
        <taxon>Brassicaceae</taxon>
        <taxon>Brassiceae</taxon>
        <taxon>Brassica</taxon>
    </lineage>
</organism>
<evidence type="ECO:0000313" key="3">
    <source>
        <dbReference type="Proteomes" id="UP000712281"/>
    </source>
</evidence>
<keyword evidence="1" id="KW-0472">Membrane</keyword>
<gene>
    <name evidence="2" type="ORF">F2Q68_00033533</name>
</gene>
<sequence length="436" mass="49035">MLIRLRSEGGRLSSCHSSGRSLFGDFIFVRFSFFYFALRTGWFSPRWRPLAIVPSLLGVGSSSLVVRWFDFAPLYLVESPCRDHLFQACLGIRCVSLTWKFCAFRSPSYLFRSPSDWCYDSRYSSFALSIVTVAFVVTCFLAMASLSSSSSMNRADIVCFCAGVSESPKRDCSITARSVFGMFLSLEWRFGGLMAALVRGRVLPGFFWLLFPVSVELSVAVLEGCRSLVLGGGTAPLGFSHTRDSKRSPARSEPRLRLPLPPTARLRRIRPPITPREARAVEPEHLAVASLIRFRVTTSYLNLKIQIYNCNKLRSDEIEYENEYVYDIENEYENEDENVNENENVSMNLLDVLFGPPRTDERDRERTVTAKCGIGKCARRHKIESMSSRGIIMAITTGVADSARCGPTCCNSDSHVGSWRGTDARMRRPSRTGRNA</sequence>
<proteinExistence type="predicted"/>
<dbReference type="AlphaFoldDB" id="A0A8S9H6R3"/>
<evidence type="ECO:0000256" key="1">
    <source>
        <dbReference type="SAM" id="Phobius"/>
    </source>
</evidence>
<comment type="caution">
    <text evidence="2">The sequence shown here is derived from an EMBL/GenBank/DDBJ whole genome shotgun (WGS) entry which is preliminary data.</text>
</comment>
<keyword evidence="1" id="KW-0812">Transmembrane</keyword>
<feature type="transmembrane region" description="Helical" evidence="1">
    <location>
        <begin position="50"/>
        <end position="69"/>
    </location>
</feature>
<protein>
    <submittedName>
        <fullName evidence="2">Uncharacterized protein</fullName>
    </submittedName>
</protein>
<dbReference type="Proteomes" id="UP000712281">
    <property type="component" value="Unassembled WGS sequence"/>
</dbReference>
<keyword evidence="1" id="KW-1133">Transmembrane helix</keyword>
<evidence type="ECO:0000313" key="2">
    <source>
        <dbReference type="EMBL" id="KAF2552720.1"/>
    </source>
</evidence>
<feature type="transmembrane region" description="Helical" evidence="1">
    <location>
        <begin position="20"/>
        <end position="38"/>
    </location>
</feature>
<feature type="transmembrane region" description="Helical" evidence="1">
    <location>
        <begin position="123"/>
        <end position="144"/>
    </location>
</feature>
<name>A0A8S9H6R3_BRACR</name>